<keyword evidence="2" id="KW-0472">Membrane</keyword>
<keyword evidence="2" id="KW-0812">Transmembrane</keyword>
<dbReference type="OrthoDB" id="2126698at2759"/>
<evidence type="ECO:0000313" key="3">
    <source>
        <dbReference type="EMBL" id="PNT62897.1"/>
    </source>
</evidence>
<reference evidence="3" key="2">
    <citation type="submission" date="2017-06" db="EMBL/GenBank/DDBJ databases">
        <title>WGS assembly of Brachypodium distachyon.</title>
        <authorList>
            <consortium name="The International Brachypodium Initiative"/>
            <person name="Lucas S."/>
            <person name="Harmon-Smith M."/>
            <person name="Lail K."/>
            <person name="Tice H."/>
            <person name="Grimwood J."/>
            <person name="Bruce D."/>
            <person name="Barry K."/>
            <person name="Shu S."/>
            <person name="Lindquist E."/>
            <person name="Wang M."/>
            <person name="Pitluck S."/>
            <person name="Vogel J.P."/>
            <person name="Garvin D.F."/>
            <person name="Mockler T.C."/>
            <person name="Schmutz J."/>
            <person name="Rokhsar D."/>
            <person name="Bevan M.W."/>
        </authorList>
    </citation>
    <scope>NUCLEOTIDE SEQUENCE</scope>
    <source>
        <strain evidence="3">Bd21</strain>
    </source>
</reference>
<evidence type="ECO:0000256" key="2">
    <source>
        <dbReference type="SAM" id="Phobius"/>
    </source>
</evidence>
<dbReference type="AlphaFoldDB" id="A0A2K2CLJ5"/>
<reference evidence="3 4" key="1">
    <citation type="journal article" date="2010" name="Nature">
        <title>Genome sequencing and analysis of the model grass Brachypodium distachyon.</title>
        <authorList>
            <consortium name="International Brachypodium Initiative"/>
        </authorList>
    </citation>
    <scope>NUCLEOTIDE SEQUENCE [LARGE SCALE GENOMIC DNA]</scope>
    <source>
        <strain evidence="3">Bd21</strain>
        <strain evidence="4">cv. Bd21</strain>
    </source>
</reference>
<protein>
    <recommendedName>
        <fullName evidence="6">Transmembrane protein</fullName>
    </recommendedName>
</protein>
<evidence type="ECO:0000313" key="5">
    <source>
        <dbReference type="Proteomes" id="UP000008810"/>
    </source>
</evidence>
<evidence type="ECO:0000313" key="4">
    <source>
        <dbReference type="EnsemblPlants" id="PNT62897"/>
    </source>
</evidence>
<proteinExistence type="predicted"/>
<feature type="region of interest" description="Disordered" evidence="1">
    <location>
        <begin position="157"/>
        <end position="186"/>
    </location>
</feature>
<evidence type="ECO:0000256" key="1">
    <source>
        <dbReference type="SAM" id="MobiDB-lite"/>
    </source>
</evidence>
<feature type="transmembrane region" description="Helical" evidence="2">
    <location>
        <begin position="88"/>
        <end position="111"/>
    </location>
</feature>
<dbReference type="EnsemblPlants" id="PNT62897">
    <property type="protein sequence ID" value="PNT62897"/>
    <property type="gene ID" value="BRADI_4g09301v3"/>
</dbReference>
<organism evidence="3">
    <name type="scientific">Brachypodium distachyon</name>
    <name type="common">Purple false brome</name>
    <name type="synonym">Trachynia distachya</name>
    <dbReference type="NCBI Taxonomy" id="15368"/>
    <lineage>
        <taxon>Eukaryota</taxon>
        <taxon>Viridiplantae</taxon>
        <taxon>Streptophyta</taxon>
        <taxon>Embryophyta</taxon>
        <taxon>Tracheophyta</taxon>
        <taxon>Spermatophyta</taxon>
        <taxon>Magnoliopsida</taxon>
        <taxon>Liliopsida</taxon>
        <taxon>Poales</taxon>
        <taxon>Poaceae</taxon>
        <taxon>BOP clade</taxon>
        <taxon>Pooideae</taxon>
        <taxon>Stipodae</taxon>
        <taxon>Brachypodieae</taxon>
        <taxon>Brachypodium</taxon>
    </lineage>
</organism>
<keyword evidence="2" id="KW-1133">Transmembrane helix</keyword>
<dbReference type="Proteomes" id="UP000008810">
    <property type="component" value="Chromosome 4"/>
</dbReference>
<dbReference type="Gramene" id="PNT62897">
    <property type="protein sequence ID" value="PNT62897"/>
    <property type="gene ID" value="BRADI_4g09301v3"/>
</dbReference>
<gene>
    <name evidence="4" type="primary">LOC112268611</name>
    <name evidence="3" type="ORF">BRADI_4g09301v3</name>
</gene>
<reference evidence="4" key="3">
    <citation type="submission" date="2018-08" db="UniProtKB">
        <authorList>
            <consortium name="EnsemblPlants"/>
        </authorList>
    </citation>
    <scope>IDENTIFICATION</scope>
    <source>
        <strain evidence="4">cv. Bd21</strain>
    </source>
</reference>
<name>A0A2K2CLJ5_BRADI</name>
<sequence>MLLVCRSCIGRMDHAARIIWWNHHYMFGVLVLRCIADFCGSPEEWPTPATYHVSLYQLRVLDHDGRTRLRRSSQRQGIGAGRPKSAKFAVALAATTSVFTGAIFMAVFFIWRSSLPKVFSENEEVIYRWSRKVGVSARCHCLLRQYRASSALRARGRKKKSAAVPAENAEASAPAENAEDWPAPDVEDWLAEEWTDPNAEVAAENVEAEVAAENVQAPNAAEVEAPNVA</sequence>
<evidence type="ECO:0008006" key="6">
    <source>
        <dbReference type="Google" id="ProtNLM"/>
    </source>
</evidence>
<accession>A0A2K2CLJ5</accession>
<dbReference type="EMBL" id="CM000883">
    <property type="protein sequence ID" value="PNT62897.1"/>
    <property type="molecule type" value="Genomic_DNA"/>
</dbReference>
<dbReference type="GeneID" id="112268611"/>
<feature type="compositionally biased region" description="Low complexity" evidence="1">
    <location>
        <begin position="162"/>
        <end position="176"/>
    </location>
</feature>
<keyword evidence="5" id="KW-1185">Reference proteome</keyword>
<dbReference type="RefSeq" id="XP_024310224.1">
    <property type="nucleotide sequence ID" value="XM_024454456.1"/>
</dbReference>